<dbReference type="InterPro" id="IPR019734">
    <property type="entry name" value="TPR_rpt"/>
</dbReference>
<comment type="caution">
    <text evidence="4">The sequence shown here is derived from an EMBL/GenBank/DDBJ whole genome shotgun (WGS) entry which is preliminary data.</text>
</comment>
<feature type="repeat" description="TPR" evidence="3">
    <location>
        <begin position="805"/>
        <end position="838"/>
    </location>
</feature>
<dbReference type="Proteomes" id="UP000003922">
    <property type="component" value="Unassembled WGS sequence"/>
</dbReference>
<dbReference type="SUPFAM" id="SSF52540">
    <property type="entry name" value="P-loop containing nucleoside triphosphate hydrolases"/>
    <property type="match status" value="1"/>
</dbReference>
<protein>
    <submittedName>
        <fullName evidence="4">TPR repeat:TPR repeat</fullName>
    </submittedName>
</protein>
<dbReference type="Pfam" id="PF00515">
    <property type="entry name" value="TPR_1"/>
    <property type="match status" value="1"/>
</dbReference>
<feature type="repeat" description="TPR" evidence="3">
    <location>
        <begin position="635"/>
        <end position="668"/>
    </location>
</feature>
<evidence type="ECO:0000313" key="4">
    <source>
        <dbReference type="EMBL" id="EAM51440.1"/>
    </source>
</evidence>
<keyword evidence="2 3" id="KW-0802">TPR repeat</keyword>
<dbReference type="RefSeq" id="WP_007304952.1">
    <property type="nucleotide sequence ID" value="NZ_AADV02000005.1"/>
</dbReference>
<dbReference type="PROSITE" id="PS50005">
    <property type="entry name" value="TPR"/>
    <property type="match status" value="7"/>
</dbReference>
<evidence type="ECO:0000256" key="1">
    <source>
        <dbReference type="ARBA" id="ARBA00022737"/>
    </source>
</evidence>
<organism evidence="4 5">
    <name type="scientific">Crocosphaera watsonii WH 8501</name>
    <dbReference type="NCBI Taxonomy" id="165597"/>
    <lineage>
        <taxon>Bacteria</taxon>
        <taxon>Bacillati</taxon>
        <taxon>Cyanobacteriota</taxon>
        <taxon>Cyanophyceae</taxon>
        <taxon>Oscillatoriophycideae</taxon>
        <taxon>Chroococcales</taxon>
        <taxon>Aphanothecaceae</taxon>
        <taxon>Crocosphaera</taxon>
    </lineage>
</organism>
<feature type="repeat" description="TPR" evidence="3">
    <location>
        <begin position="703"/>
        <end position="736"/>
    </location>
</feature>
<dbReference type="GO" id="GO:0009279">
    <property type="term" value="C:cell outer membrane"/>
    <property type="evidence" value="ECO:0007669"/>
    <property type="project" value="TreeGrafter"/>
</dbReference>
<dbReference type="Pfam" id="PF13181">
    <property type="entry name" value="TPR_8"/>
    <property type="match status" value="1"/>
</dbReference>
<dbReference type="EMBL" id="AADV02000005">
    <property type="protein sequence ID" value="EAM51440.1"/>
    <property type="molecule type" value="Genomic_DNA"/>
</dbReference>
<proteinExistence type="predicted"/>
<dbReference type="InterPro" id="IPR050498">
    <property type="entry name" value="Ycf3"/>
</dbReference>
<feature type="repeat" description="TPR" evidence="3">
    <location>
        <begin position="669"/>
        <end position="702"/>
    </location>
</feature>
<name>Q4C5B7_CROWT</name>
<dbReference type="SUPFAM" id="SSF48439">
    <property type="entry name" value="Protein prenylyltransferase"/>
    <property type="match status" value="1"/>
</dbReference>
<dbReference type="PANTHER" id="PTHR44858:SF1">
    <property type="entry name" value="UDP-N-ACETYLGLUCOSAMINE--PEPTIDE N-ACETYLGLUCOSAMINYLTRANSFERASE SPINDLY-RELATED"/>
    <property type="match status" value="1"/>
</dbReference>
<reference evidence="4" key="3">
    <citation type="submission" date="2016-12" db="EMBL/GenBank/DDBJ databases">
        <title>Annotation of the draft genome assembly of Crocosphaera watsonii WH 8501.</title>
        <authorList>
            <consortium name="US DOE Joint Genome Institute (JGI-ORNL)"/>
            <person name="Larimer F."/>
            <person name="Land M."/>
        </authorList>
    </citation>
    <scope>NUCLEOTIDE SEQUENCE</scope>
    <source>
        <strain evidence="4">WH 8501</strain>
    </source>
</reference>
<reference evidence="4" key="1">
    <citation type="submission" date="2004-02" db="EMBL/GenBank/DDBJ databases">
        <authorList>
            <consortium name="DOE Joint Genome Institute"/>
        </authorList>
    </citation>
    <scope>NUCLEOTIDE SEQUENCE [LARGE SCALE GENOMIC DNA]</scope>
    <source>
        <strain evidence="4">WH 8501</strain>
    </source>
</reference>
<dbReference type="PANTHER" id="PTHR44858">
    <property type="entry name" value="TETRATRICOPEPTIDE REPEAT PROTEIN 6"/>
    <property type="match status" value="1"/>
</dbReference>
<dbReference type="Gene3D" id="1.25.40.10">
    <property type="entry name" value="Tetratricopeptide repeat domain"/>
    <property type="match status" value="3"/>
</dbReference>
<dbReference type="NCBIfam" id="NF047558">
    <property type="entry name" value="TPR_END_plus"/>
    <property type="match status" value="1"/>
</dbReference>
<dbReference type="SMART" id="SM00028">
    <property type="entry name" value="TPR"/>
    <property type="match status" value="7"/>
</dbReference>
<feature type="repeat" description="TPR" evidence="3">
    <location>
        <begin position="839"/>
        <end position="872"/>
    </location>
</feature>
<dbReference type="Gene3D" id="3.40.50.300">
    <property type="entry name" value="P-loop containing nucleotide triphosphate hydrolases"/>
    <property type="match status" value="1"/>
</dbReference>
<feature type="repeat" description="TPR" evidence="3">
    <location>
        <begin position="737"/>
        <end position="770"/>
    </location>
</feature>
<dbReference type="PROSITE" id="PS50293">
    <property type="entry name" value="TPR_REGION"/>
    <property type="match status" value="5"/>
</dbReference>
<dbReference type="AlphaFoldDB" id="Q4C5B7"/>
<evidence type="ECO:0000313" key="5">
    <source>
        <dbReference type="Proteomes" id="UP000003922"/>
    </source>
</evidence>
<dbReference type="InterPro" id="IPR027417">
    <property type="entry name" value="P-loop_NTPase"/>
</dbReference>
<evidence type="ECO:0000256" key="2">
    <source>
        <dbReference type="ARBA" id="ARBA00022803"/>
    </source>
</evidence>
<dbReference type="InterPro" id="IPR011990">
    <property type="entry name" value="TPR-like_helical_dom_sf"/>
</dbReference>
<dbReference type="Pfam" id="PF13432">
    <property type="entry name" value="TPR_16"/>
    <property type="match status" value="2"/>
</dbReference>
<feature type="repeat" description="TPR" evidence="3">
    <location>
        <begin position="771"/>
        <end position="804"/>
    </location>
</feature>
<sequence>MSNRLYISRETAEELQTTLTQQLENKQTNSQYYVFLVWGIGGVGKTTLTEKLKEDQQYLADFSMVSFGRTAGIGNSIKLMDVLYKQLLDNDLLGVTFFSSDPFKELYQKYWDTIHELEKTPSKGKKEVDSEQQKLVKQLTSEGASAFAKFTPAAALPGTTVKKTAETAVDAAGIILSEADRIKQLLQQHRKTKDKRELKELMLEPLPKLTEAFLESCKQHNKPVILVLDTYEKVSPDIDAWLWKYLIGNAKFTESNLYVVIAGRNNILKNESWRKLQQDTNFIYDRPLERFDQGQTGTYLQSIDIRDKSTIEQVFKITKGLPYYLDKIRERRERKERIDFSQLNQDIVSLLLQGLNNTQKRVISLAACCRWFDKQVIKDLIEQQDSLEFKNAVDEKVNCFEWLIKRDFVELINGKYCLDDVARDVFRQEFWREDEQEFRQTHQHLADYFKKRRNEQLYDNSSPAQKYDNPQWRDYTSEFLYHQLYAGTKNSEIELISYLFTSRYFKQDDIVKMPVEDIISEVDIYSDQDTLLIYPLKQCLKEIRIAIDQSYYVLESESRAYWFLEVSNNIKKAGVDQALTRCFRHLHKFTGMAKFAGLLYKPKRCQPSQKLDYLQQAKTEAEMIVTEDDPEFSCDLFLWNLGNNFIELQAYQQAVDCYQIAVNFKPDKHEAWNNRGVALDKLGRLDDAIASYDNALEIKPDDHQAWNNQGAALGKLGRLDDAIASYDNALEFKPDDHEAWYNRGVALGNLGRLDDAIASFDKALEFKPDDHQAWYNRGVALGNLGRLDDAIASYDNALEFKPDDHQAWYNRGVALGNIGRFDDAIASYDKALEIKPDDPSVYYNKACAYALQNKIQLAIENLQQAINLDVKYKDMAKTNTDFDSIRDNEQFQELLQ</sequence>
<keyword evidence="5" id="KW-1185">Reference proteome</keyword>
<keyword evidence="1" id="KW-0677">Repeat</keyword>
<dbReference type="GO" id="GO:0046813">
    <property type="term" value="P:receptor-mediated virion attachment to host cell"/>
    <property type="evidence" value="ECO:0007669"/>
    <property type="project" value="TreeGrafter"/>
</dbReference>
<accession>Q4C5B7</accession>
<evidence type="ECO:0000256" key="3">
    <source>
        <dbReference type="PROSITE-ProRule" id="PRU00339"/>
    </source>
</evidence>
<dbReference type="KEGG" id="cwa:CwatDRAFT_4569"/>
<reference evidence="4" key="2">
    <citation type="submission" date="2005-06" db="EMBL/GenBank/DDBJ databases">
        <title>Sequencing of the draft genome and assembly of Crocosphaera watsonii WH 8501.</title>
        <authorList>
            <consortium name="US DOE Joint Genome Institute (JGI-PGF)"/>
            <person name="Copeland A."/>
            <person name="Lucas S."/>
            <person name="Lapidus A."/>
            <person name="Barry K."/>
            <person name="Detter C."/>
            <person name="Glavina T."/>
            <person name="Hammon N."/>
            <person name="Israni S."/>
            <person name="Pitluck S."/>
            <person name="Richardson P."/>
        </authorList>
    </citation>
    <scope>NUCLEOTIDE SEQUENCE [LARGE SCALE GENOMIC DNA]</scope>
    <source>
        <strain evidence="4">WH 8501</strain>
    </source>
</reference>
<gene>
    <name evidence="4" type="ORF">CwatDRAFT_4569</name>
</gene>